<sequence>MGCAVSFRKSAAAAEADDDLMVSVCRERKRLMKSAVDRRYALAGAHCKYNQSLYAVALALRLFVSRHSASSSSKFLITFPAPSPNPTVHHHHTQSKPKEDKEAETDGGDADEDRTGTVCEHFYDDGVVDPTPSVMTSANQQNQNDFGGWDFFNPFDNFVVNGGGGGYEEVQKLKTEDGGGDVNVAVAVAVGDAKVNQWVSDPPSPANDGRELLEALKDVEDYFIKAYDCGVEFSKMLESNNVGPLDHLDSKESSERFIPAITWHKSTITRSPSCRSLLSSSSRSSSTWTGINTGSDLFDETGGMESGSHLSTLGRLYAWEKKLYDEVKAGNEMKKIYDRQSSKLSSENASNKQGIEDQVNDLYSRILVNLKICDSISKRIEKVRDDELQPQIIELLRGLTKTWKVMLESHKAQSRIMFEVKTFSCADLTNDKSRHLATLQLEAEIQNWRACFSSYMASMEAYIEALSHWARITIASEHELNTPPLVFIVCRDWSTVMKSLPNQAVTYAMKRFAKDLRTLWAHQETEQQQKRKVDRLVAESGKRVVGFERNVVNSKSNVRNKIDVLAEKKARLDDFTNMVETEKAKHKDCVEETRRIVLVGFQTGFASVFDSLTEFSEVCARKYNEVAQNATLGPIRVHGS</sequence>
<evidence type="ECO:0000313" key="1">
    <source>
        <dbReference type="EMBL" id="KAI3784552.1"/>
    </source>
</evidence>
<proteinExistence type="predicted"/>
<dbReference type="Proteomes" id="UP001056120">
    <property type="component" value="Linkage Group LG14"/>
</dbReference>
<dbReference type="EMBL" id="CM042031">
    <property type="protein sequence ID" value="KAI3784552.1"/>
    <property type="molecule type" value="Genomic_DNA"/>
</dbReference>
<comment type="caution">
    <text evidence="1">The sequence shown here is derived from an EMBL/GenBank/DDBJ whole genome shotgun (WGS) entry which is preliminary data.</text>
</comment>
<reference evidence="1 2" key="2">
    <citation type="journal article" date="2022" name="Mol. Ecol. Resour.">
        <title>The genomes of chicory, endive, great burdock and yacon provide insights into Asteraceae paleo-polyploidization history and plant inulin production.</title>
        <authorList>
            <person name="Fan W."/>
            <person name="Wang S."/>
            <person name="Wang H."/>
            <person name="Wang A."/>
            <person name="Jiang F."/>
            <person name="Liu H."/>
            <person name="Zhao H."/>
            <person name="Xu D."/>
            <person name="Zhang Y."/>
        </authorList>
    </citation>
    <scope>NUCLEOTIDE SEQUENCE [LARGE SCALE GENOMIC DNA]</scope>
    <source>
        <strain evidence="2">cv. Yunnan</strain>
        <tissue evidence="1">Leaves</tissue>
    </source>
</reference>
<keyword evidence="2" id="KW-1185">Reference proteome</keyword>
<evidence type="ECO:0000313" key="2">
    <source>
        <dbReference type="Proteomes" id="UP001056120"/>
    </source>
</evidence>
<reference evidence="2" key="1">
    <citation type="journal article" date="2022" name="Mol. Ecol. Resour.">
        <title>The genomes of chicory, endive, great burdock and yacon provide insights into Asteraceae palaeo-polyploidization history and plant inulin production.</title>
        <authorList>
            <person name="Fan W."/>
            <person name="Wang S."/>
            <person name="Wang H."/>
            <person name="Wang A."/>
            <person name="Jiang F."/>
            <person name="Liu H."/>
            <person name="Zhao H."/>
            <person name="Xu D."/>
            <person name="Zhang Y."/>
        </authorList>
    </citation>
    <scope>NUCLEOTIDE SEQUENCE [LARGE SCALE GENOMIC DNA]</scope>
    <source>
        <strain evidence="2">cv. Yunnan</strain>
    </source>
</reference>
<protein>
    <submittedName>
        <fullName evidence="1">Uncharacterized protein</fullName>
    </submittedName>
</protein>
<accession>A0ACB9GMA1</accession>
<organism evidence="1 2">
    <name type="scientific">Smallanthus sonchifolius</name>
    <dbReference type="NCBI Taxonomy" id="185202"/>
    <lineage>
        <taxon>Eukaryota</taxon>
        <taxon>Viridiplantae</taxon>
        <taxon>Streptophyta</taxon>
        <taxon>Embryophyta</taxon>
        <taxon>Tracheophyta</taxon>
        <taxon>Spermatophyta</taxon>
        <taxon>Magnoliopsida</taxon>
        <taxon>eudicotyledons</taxon>
        <taxon>Gunneridae</taxon>
        <taxon>Pentapetalae</taxon>
        <taxon>asterids</taxon>
        <taxon>campanulids</taxon>
        <taxon>Asterales</taxon>
        <taxon>Asteraceae</taxon>
        <taxon>Asteroideae</taxon>
        <taxon>Heliantheae alliance</taxon>
        <taxon>Millerieae</taxon>
        <taxon>Smallanthus</taxon>
    </lineage>
</organism>
<gene>
    <name evidence="1" type="ORF">L1987_43652</name>
</gene>
<name>A0ACB9GMA1_9ASTR</name>